<dbReference type="SFLD" id="SFLDG01170">
    <property type="entry name" value="Pyruvoyl-dependent_arginine_de"/>
    <property type="match status" value="1"/>
</dbReference>
<dbReference type="STRING" id="1802363.A2682_03655"/>
<dbReference type="InterPro" id="IPR016104">
    <property type="entry name" value="Pyr-dep_his/arg-deCO2ase"/>
</dbReference>
<evidence type="ECO:0000256" key="4">
    <source>
        <dbReference type="ARBA" id="ARBA00014727"/>
    </source>
</evidence>
<comment type="catalytic activity">
    <reaction evidence="8">
        <text>L-arginine + H(+) = agmatine + CO2</text>
        <dbReference type="Rhea" id="RHEA:17641"/>
        <dbReference type="ChEBI" id="CHEBI:15378"/>
        <dbReference type="ChEBI" id="CHEBI:16526"/>
        <dbReference type="ChEBI" id="CHEBI:32682"/>
        <dbReference type="ChEBI" id="CHEBI:58145"/>
        <dbReference type="EC" id="4.1.1.19"/>
    </reaction>
</comment>
<evidence type="ECO:0000313" key="9">
    <source>
        <dbReference type="EMBL" id="OHA49589.1"/>
    </source>
</evidence>
<dbReference type="Gene3D" id="3.50.20.10">
    <property type="entry name" value="Pyruvoyl-Dependent Histidine Decarboxylase, subunit B"/>
    <property type="match status" value="1"/>
</dbReference>
<dbReference type="InterPro" id="IPR016105">
    <property type="entry name" value="Pyr-dep_his/arg-deCO2ase_sand"/>
</dbReference>
<reference evidence="9 10" key="1">
    <citation type="journal article" date="2016" name="Nat. Commun.">
        <title>Thousands of microbial genomes shed light on interconnected biogeochemical processes in an aquifer system.</title>
        <authorList>
            <person name="Anantharaman K."/>
            <person name="Brown C.T."/>
            <person name="Hug L.A."/>
            <person name="Sharon I."/>
            <person name="Castelle C.J."/>
            <person name="Probst A.J."/>
            <person name="Thomas B.C."/>
            <person name="Singh A."/>
            <person name="Wilkins M.J."/>
            <person name="Karaoz U."/>
            <person name="Brodie E.L."/>
            <person name="Williams K.H."/>
            <person name="Hubbard S.S."/>
            <person name="Banfield J.F."/>
        </authorList>
    </citation>
    <scope>NUCLEOTIDE SEQUENCE [LARGE SCALE GENOMIC DNA]</scope>
    <source>
        <strain evidence="10">RIFCSPHIGHO2_01_FULL_58_15</strain>
    </source>
</reference>
<dbReference type="AlphaFoldDB" id="A0A1G2PPA5"/>
<dbReference type="InterPro" id="IPR002724">
    <property type="entry name" value="Pyruvoyl-dep_arg_deCO2ase"/>
</dbReference>
<evidence type="ECO:0000256" key="1">
    <source>
        <dbReference type="ARBA" id="ARBA00001928"/>
    </source>
</evidence>
<dbReference type="GO" id="GO:0008792">
    <property type="term" value="F:arginine decarboxylase activity"/>
    <property type="evidence" value="ECO:0007669"/>
    <property type="project" value="UniProtKB-EC"/>
</dbReference>
<organism evidence="9 10">
    <name type="scientific">Terrybacteria sp. (strain RIFCSPHIGHO2_01_FULL_58_15)</name>
    <dbReference type="NCBI Taxonomy" id="1802363"/>
    <lineage>
        <taxon>Bacteria</taxon>
        <taxon>Candidatus Terryibacteriota</taxon>
    </lineage>
</organism>
<name>A0A1G2PPA5_TERXR</name>
<evidence type="ECO:0000313" key="10">
    <source>
        <dbReference type="Proteomes" id="UP000178690"/>
    </source>
</evidence>
<proteinExistence type="inferred from homology"/>
<dbReference type="SFLD" id="SFLDS00055">
    <property type="entry name" value="Pyruvoyl-Dependent_Histidine/A"/>
    <property type="match status" value="1"/>
</dbReference>
<dbReference type="HAMAP" id="MF_01404">
    <property type="entry name" value="PvlArgDC"/>
    <property type="match status" value="1"/>
</dbReference>
<gene>
    <name evidence="9" type="ORF">A2682_03655</name>
</gene>
<evidence type="ECO:0000256" key="2">
    <source>
        <dbReference type="ARBA" id="ARBA00008611"/>
    </source>
</evidence>
<comment type="cofactor">
    <cofactor evidence="1">
        <name>pyruvate</name>
        <dbReference type="ChEBI" id="CHEBI:15361"/>
    </cofactor>
</comment>
<dbReference type="GO" id="GO:0006527">
    <property type="term" value="P:L-arginine catabolic process"/>
    <property type="evidence" value="ECO:0007669"/>
    <property type="project" value="InterPro"/>
</dbReference>
<dbReference type="PANTHER" id="PTHR40438">
    <property type="entry name" value="PYRUVOYL-DEPENDENT ARGININE DECARBOXYLASE"/>
    <property type="match status" value="1"/>
</dbReference>
<dbReference type="EMBL" id="MHST01000007">
    <property type="protein sequence ID" value="OHA49589.1"/>
    <property type="molecule type" value="Genomic_DNA"/>
</dbReference>
<dbReference type="EC" id="4.1.1.19" evidence="3"/>
<dbReference type="NCBIfam" id="TIGR00286">
    <property type="entry name" value="pyruvoyl-dependent arginine decarboxylase"/>
    <property type="match status" value="1"/>
</dbReference>
<comment type="caution">
    <text evidence="9">The sequence shown here is derived from an EMBL/GenBank/DDBJ whole genome shotgun (WGS) entry which is preliminary data.</text>
</comment>
<evidence type="ECO:0000256" key="8">
    <source>
        <dbReference type="ARBA" id="ARBA00049309"/>
    </source>
</evidence>
<dbReference type="PIRSF" id="PIRSF005216">
    <property type="entry name" value="Pyruvoyl-dep_arg_deCO2ase"/>
    <property type="match status" value="1"/>
</dbReference>
<dbReference type="Proteomes" id="UP000178690">
    <property type="component" value="Unassembled WGS sequence"/>
</dbReference>
<keyword evidence="6" id="KW-0456">Lyase</keyword>
<sequence length="197" mass="21796">MMIPKRVFFTSGVGVHQHELASFEAALRDAGIAKFNLVYVSSILPPGCKRVSRTYGLERLSPGEIVYCVMARIATNEANRQVVSSIGVAVPAGDRQYGYLSEHHAYGQTDEAAGDYAEDLAASMLASTLGLKFDPEEAWDSRRQAFRLSGKIVRTFHVAHSARGKRDRWTTVISVAVFLFPHHFESGDIVQLTLPKR</sequence>
<comment type="similarity">
    <text evidence="2">Belongs to the pyruvoyl-dependent arginine decarboxylase family.</text>
</comment>
<dbReference type="SUPFAM" id="SSF56271">
    <property type="entry name" value="Pyruvoyl-dependent histidine and arginine decarboxylases"/>
    <property type="match status" value="1"/>
</dbReference>
<evidence type="ECO:0000256" key="7">
    <source>
        <dbReference type="ARBA" id="ARBA00023317"/>
    </source>
</evidence>
<dbReference type="PANTHER" id="PTHR40438:SF1">
    <property type="entry name" value="PYRUVOYL-DEPENDENT ARGININE DECARBOXYLASE"/>
    <property type="match status" value="1"/>
</dbReference>
<keyword evidence="7" id="KW-0670">Pyruvate</keyword>
<evidence type="ECO:0000256" key="3">
    <source>
        <dbReference type="ARBA" id="ARBA00012426"/>
    </source>
</evidence>
<evidence type="ECO:0000256" key="6">
    <source>
        <dbReference type="ARBA" id="ARBA00023239"/>
    </source>
</evidence>
<dbReference type="Pfam" id="PF01862">
    <property type="entry name" value="PvlArgDC"/>
    <property type="match status" value="1"/>
</dbReference>
<accession>A0A1G2PPA5</accession>
<protein>
    <recommendedName>
        <fullName evidence="4">Pyruvoyl-dependent arginine decarboxylase AaxB</fullName>
        <ecNumber evidence="3">4.1.1.19</ecNumber>
    </recommendedName>
</protein>
<keyword evidence="5" id="KW-0210">Decarboxylase</keyword>
<evidence type="ECO:0000256" key="5">
    <source>
        <dbReference type="ARBA" id="ARBA00022793"/>
    </source>
</evidence>